<dbReference type="Pfam" id="PF22694">
    <property type="entry name" value="CtpB_N-like"/>
    <property type="match status" value="1"/>
</dbReference>
<sequence>MSLKIRGILVLAIGTILGVSLSLGGVILSGQSETGSGDLTWDQARLMAEVMERVKKNYVEQISEAELLEQALRGMVGSLDSHSAYLDPS</sequence>
<accession>A0A382S6P9</accession>
<feature type="domain" description="Activating protease CtpA/B N-terminal" evidence="1">
    <location>
        <begin position="44"/>
        <end position="87"/>
    </location>
</feature>
<protein>
    <recommendedName>
        <fullName evidence="1">Activating protease CtpA/B N-terminal domain-containing protein</fullName>
    </recommendedName>
</protein>
<dbReference type="InterPro" id="IPR029045">
    <property type="entry name" value="ClpP/crotonase-like_dom_sf"/>
</dbReference>
<reference evidence="2" key="1">
    <citation type="submission" date="2018-05" db="EMBL/GenBank/DDBJ databases">
        <authorList>
            <person name="Lanie J.A."/>
            <person name="Ng W.-L."/>
            <person name="Kazmierczak K.M."/>
            <person name="Andrzejewski T.M."/>
            <person name="Davidsen T.M."/>
            <person name="Wayne K.J."/>
            <person name="Tettelin H."/>
            <person name="Glass J.I."/>
            <person name="Rusch D."/>
            <person name="Podicherti R."/>
            <person name="Tsui H.-C.T."/>
            <person name="Winkler M.E."/>
        </authorList>
    </citation>
    <scope>NUCLEOTIDE SEQUENCE</scope>
</reference>
<dbReference type="AlphaFoldDB" id="A0A382S6P9"/>
<organism evidence="2">
    <name type="scientific">marine metagenome</name>
    <dbReference type="NCBI Taxonomy" id="408172"/>
    <lineage>
        <taxon>unclassified sequences</taxon>
        <taxon>metagenomes</taxon>
        <taxon>ecological metagenomes</taxon>
    </lineage>
</organism>
<evidence type="ECO:0000259" key="1">
    <source>
        <dbReference type="Pfam" id="PF22694"/>
    </source>
</evidence>
<dbReference type="InterPro" id="IPR055210">
    <property type="entry name" value="CtpA/B_N"/>
</dbReference>
<evidence type="ECO:0000313" key="2">
    <source>
        <dbReference type="EMBL" id="SVD05580.1"/>
    </source>
</evidence>
<proteinExistence type="predicted"/>
<gene>
    <name evidence="2" type="ORF">METZ01_LOCUS358434</name>
</gene>
<dbReference type="EMBL" id="UINC01126840">
    <property type="protein sequence ID" value="SVD05580.1"/>
    <property type="molecule type" value="Genomic_DNA"/>
</dbReference>
<dbReference type="SUPFAM" id="SSF52096">
    <property type="entry name" value="ClpP/crotonase"/>
    <property type="match status" value="1"/>
</dbReference>
<name>A0A382S6P9_9ZZZZ</name>
<feature type="non-terminal residue" evidence="2">
    <location>
        <position position="89"/>
    </location>
</feature>